<gene>
    <name evidence="1" type="ORF">L914_20592</name>
</gene>
<proteinExistence type="predicted"/>
<protein>
    <submittedName>
        <fullName evidence="1">Uncharacterized protein</fullName>
    </submittedName>
</protein>
<sequence>MSSFKMDSSLRFAVLGFSGTVTVHVPSSSISVPQPGKFLLPRSHEVKRDDGRETEAEAAHEELAFYRRLRGQENREVSI</sequence>
<evidence type="ECO:0000313" key="1">
    <source>
        <dbReference type="EMBL" id="ETM31910.1"/>
    </source>
</evidence>
<accession>W2M6H1</accession>
<dbReference type="Proteomes" id="UP000054532">
    <property type="component" value="Unassembled WGS sequence"/>
</dbReference>
<reference evidence="1" key="1">
    <citation type="submission" date="2013-11" db="EMBL/GenBank/DDBJ databases">
        <title>The Genome Sequence of Phytophthora parasitica IAC_01/95.</title>
        <authorList>
            <consortium name="The Broad Institute Genomics Platform"/>
            <person name="Russ C."/>
            <person name="Tyler B."/>
            <person name="Panabieres F."/>
            <person name="Shan W."/>
            <person name="Tripathy S."/>
            <person name="Grunwald N."/>
            <person name="Machado M."/>
            <person name="Johnson C.S."/>
            <person name="Arredondo F."/>
            <person name="Hong C."/>
            <person name="Coffey M."/>
            <person name="Young S.K."/>
            <person name="Zeng Q."/>
            <person name="Gargeya S."/>
            <person name="Fitzgerald M."/>
            <person name="Abouelleil A."/>
            <person name="Alvarado L."/>
            <person name="Chapman S.B."/>
            <person name="Gainer-Dewar J."/>
            <person name="Goldberg J."/>
            <person name="Griggs A."/>
            <person name="Gujja S."/>
            <person name="Hansen M."/>
            <person name="Howarth C."/>
            <person name="Imamovic A."/>
            <person name="Ireland A."/>
            <person name="Larimer J."/>
            <person name="McCowan C."/>
            <person name="Murphy C."/>
            <person name="Pearson M."/>
            <person name="Poon T.W."/>
            <person name="Priest M."/>
            <person name="Roberts A."/>
            <person name="Saif S."/>
            <person name="Shea T."/>
            <person name="Sykes S."/>
            <person name="Wortman J."/>
            <person name="Nusbaum C."/>
            <person name="Birren B."/>
        </authorList>
    </citation>
    <scope>NUCLEOTIDE SEQUENCE [LARGE SCALE GENOMIC DNA]</scope>
    <source>
        <strain evidence="1">IAC_01/95</strain>
    </source>
</reference>
<name>W2M6H1_PHYNI</name>
<dbReference type="AlphaFoldDB" id="W2M6H1"/>
<organism evidence="1">
    <name type="scientific">Phytophthora nicotianae</name>
    <name type="common">Potato buckeye rot agent</name>
    <name type="synonym">Phytophthora parasitica</name>
    <dbReference type="NCBI Taxonomy" id="4792"/>
    <lineage>
        <taxon>Eukaryota</taxon>
        <taxon>Sar</taxon>
        <taxon>Stramenopiles</taxon>
        <taxon>Oomycota</taxon>
        <taxon>Peronosporomycetes</taxon>
        <taxon>Peronosporales</taxon>
        <taxon>Peronosporaceae</taxon>
        <taxon>Phytophthora</taxon>
    </lineage>
</organism>
<dbReference type="EMBL" id="KI696445">
    <property type="protein sequence ID" value="ETM31910.1"/>
    <property type="molecule type" value="Genomic_DNA"/>
</dbReference>